<dbReference type="SMART" id="SM00487">
    <property type="entry name" value="DEXDc"/>
    <property type="match status" value="1"/>
</dbReference>
<dbReference type="InterPro" id="IPR006293">
    <property type="entry name" value="DNA_helicase_ATP-dep_RecQ_bac"/>
</dbReference>
<dbReference type="InterPro" id="IPR001650">
    <property type="entry name" value="Helicase_C-like"/>
</dbReference>
<evidence type="ECO:0000256" key="7">
    <source>
        <dbReference type="ARBA" id="ARBA00022801"/>
    </source>
</evidence>
<organism evidence="20 21">
    <name type="scientific">Pseudobythopirellula maris</name>
    <dbReference type="NCBI Taxonomy" id="2527991"/>
    <lineage>
        <taxon>Bacteria</taxon>
        <taxon>Pseudomonadati</taxon>
        <taxon>Planctomycetota</taxon>
        <taxon>Planctomycetia</taxon>
        <taxon>Pirellulales</taxon>
        <taxon>Lacipirellulaceae</taxon>
        <taxon>Pseudobythopirellula</taxon>
    </lineage>
</organism>
<evidence type="ECO:0000256" key="9">
    <source>
        <dbReference type="ARBA" id="ARBA00022833"/>
    </source>
</evidence>
<keyword evidence="10" id="KW-0067">ATP-binding</keyword>
<evidence type="ECO:0000313" key="21">
    <source>
        <dbReference type="Proteomes" id="UP000315440"/>
    </source>
</evidence>
<dbReference type="SUPFAM" id="SSF46785">
    <property type="entry name" value="Winged helix' DNA-binding domain"/>
    <property type="match status" value="1"/>
</dbReference>
<evidence type="ECO:0000259" key="17">
    <source>
        <dbReference type="PROSITE" id="PS50967"/>
    </source>
</evidence>
<dbReference type="PANTHER" id="PTHR13710:SF105">
    <property type="entry name" value="ATP-DEPENDENT DNA HELICASE Q1"/>
    <property type="match status" value="1"/>
</dbReference>
<keyword evidence="9" id="KW-0862">Zinc</keyword>
<evidence type="ECO:0000256" key="3">
    <source>
        <dbReference type="ARBA" id="ARBA00005446"/>
    </source>
</evidence>
<gene>
    <name evidence="20" type="primary">recQ</name>
    <name evidence="20" type="ORF">Mal64_29970</name>
</gene>
<dbReference type="SMART" id="SM00956">
    <property type="entry name" value="RQC"/>
    <property type="match status" value="1"/>
</dbReference>
<comment type="cofactor">
    <cofactor evidence="1">
        <name>Mg(2+)</name>
        <dbReference type="ChEBI" id="CHEBI:18420"/>
    </cofactor>
</comment>
<dbReference type="GO" id="GO:0016787">
    <property type="term" value="F:hydrolase activity"/>
    <property type="evidence" value="ECO:0007669"/>
    <property type="project" value="UniProtKB-KW"/>
</dbReference>
<evidence type="ECO:0000256" key="2">
    <source>
        <dbReference type="ARBA" id="ARBA00001947"/>
    </source>
</evidence>
<dbReference type="NCBIfam" id="TIGR00614">
    <property type="entry name" value="recQ_fam"/>
    <property type="match status" value="1"/>
</dbReference>
<evidence type="ECO:0000256" key="5">
    <source>
        <dbReference type="ARBA" id="ARBA00022741"/>
    </source>
</evidence>
<keyword evidence="4" id="KW-0479">Metal-binding</keyword>
<keyword evidence="5" id="KW-0547">Nucleotide-binding</keyword>
<dbReference type="InterPro" id="IPR032284">
    <property type="entry name" value="RecQ_Zn-bd"/>
</dbReference>
<evidence type="ECO:0000259" key="19">
    <source>
        <dbReference type="PROSITE" id="PS51194"/>
    </source>
</evidence>
<dbReference type="SMART" id="SM00341">
    <property type="entry name" value="HRDC"/>
    <property type="match status" value="1"/>
</dbReference>
<dbReference type="Pfam" id="PF09382">
    <property type="entry name" value="RQC"/>
    <property type="match status" value="1"/>
</dbReference>
<name>A0A5C5ZK11_9BACT</name>
<comment type="similarity">
    <text evidence="3">Belongs to the helicase family. RecQ subfamily.</text>
</comment>
<dbReference type="GO" id="GO:0006310">
    <property type="term" value="P:DNA recombination"/>
    <property type="evidence" value="ECO:0007669"/>
    <property type="project" value="UniProtKB-UniRule"/>
</dbReference>
<dbReference type="PROSITE" id="PS51192">
    <property type="entry name" value="HELICASE_ATP_BIND_1"/>
    <property type="match status" value="1"/>
</dbReference>
<evidence type="ECO:0000259" key="18">
    <source>
        <dbReference type="PROSITE" id="PS51192"/>
    </source>
</evidence>
<dbReference type="CDD" id="cd17920">
    <property type="entry name" value="DEXHc_RecQ"/>
    <property type="match status" value="1"/>
</dbReference>
<dbReference type="InterPro" id="IPR002121">
    <property type="entry name" value="HRDC_dom"/>
</dbReference>
<dbReference type="EC" id="5.6.2.4" evidence="16"/>
<feature type="domain" description="HRDC" evidence="17">
    <location>
        <begin position="536"/>
        <end position="616"/>
    </location>
</feature>
<dbReference type="GO" id="GO:0043590">
    <property type="term" value="C:bacterial nucleoid"/>
    <property type="evidence" value="ECO:0007669"/>
    <property type="project" value="TreeGrafter"/>
</dbReference>
<dbReference type="InterPro" id="IPR036390">
    <property type="entry name" value="WH_DNA-bd_sf"/>
</dbReference>
<evidence type="ECO:0000256" key="12">
    <source>
        <dbReference type="ARBA" id="ARBA00023172"/>
    </source>
</evidence>
<dbReference type="PANTHER" id="PTHR13710">
    <property type="entry name" value="DNA HELICASE RECQ FAMILY MEMBER"/>
    <property type="match status" value="1"/>
</dbReference>
<dbReference type="FunFam" id="3.40.50.300:FF:000156">
    <property type="entry name" value="ATP-dependent DNA helicase recQ"/>
    <property type="match status" value="1"/>
</dbReference>
<evidence type="ECO:0000313" key="20">
    <source>
        <dbReference type="EMBL" id="TWT87458.1"/>
    </source>
</evidence>
<keyword evidence="21" id="KW-1185">Reference proteome</keyword>
<dbReference type="InterPro" id="IPR018982">
    <property type="entry name" value="RQC_domain"/>
</dbReference>
<keyword evidence="13" id="KW-0234">DNA repair</keyword>
<dbReference type="GO" id="GO:0006281">
    <property type="term" value="P:DNA repair"/>
    <property type="evidence" value="ECO:0007669"/>
    <property type="project" value="UniProtKB-KW"/>
</dbReference>
<dbReference type="Gene3D" id="1.10.10.10">
    <property type="entry name" value="Winged helix-like DNA-binding domain superfamily/Winged helix DNA-binding domain"/>
    <property type="match status" value="1"/>
</dbReference>
<comment type="cofactor">
    <cofactor evidence="2">
        <name>Zn(2+)</name>
        <dbReference type="ChEBI" id="CHEBI:29105"/>
    </cofactor>
</comment>
<dbReference type="SMART" id="SM00490">
    <property type="entry name" value="HELICc"/>
    <property type="match status" value="1"/>
</dbReference>
<dbReference type="InterPro" id="IPR029491">
    <property type="entry name" value="Helicase_HTH"/>
</dbReference>
<proteinExistence type="inferred from homology"/>
<accession>A0A5C5ZK11</accession>
<dbReference type="InterPro" id="IPR010997">
    <property type="entry name" value="HRDC-like_sf"/>
</dbReference>
<dbReference type="GO" id="GO:0005524">
    <property type="term" value="F:ATP binding"/>
    <property type="evidence" value="ECO:0007669"/>
    <property type="project" value="UniProtKB-KW"/>
</dbReference>
<evidence type="ECO:0000256" key="6">
    <source>
        <dbReference type="ARBA" id="ARBA00022763"/>
    </source>
</evidence>
<dbReference type="EMBL" id="SJPQ01000003">
    <property type="protein sequence ID" value="TWT87458.1"/>
    <property type="molecule type" value="Genomic_DNA"/>
</dbReference>
<dbReference type="Pfam" id="PF00270">
    <property type="entry name" value="DEAD"/>
    <property type="match status" value="1"/>
</dbReference>
<dbReference type="GO" id="GO:0030894">
    <property type="term" value="C:replisome"/>
    <property type="evidence" value="ECO:0007669"/>
    <property type="project" value="TreeGrafter"/>
</dbReference>
<dbReference type="GO" id="GO:0005737">
    <property type="term" value="C:cytoplasm"/>
    <property type="evidence" value="ECO:0007669"/>
    <property type="project" value="TreeGrafter"/>
</dbReference>
<evidence type="ECO:0000256" key="14">
    <source>
        <dbReference type="ARBA" id="ARBA00023235"/>
    </source>
</evidence>
<comment type="catalytic activity">
    <reaction evidence="15">
        <text>Couples ATP hydrolysis with the unwinding of duplex DNA by translocating in the 3'-5' direction.</text>
        <dbReference type="EC" id="5.6.2.4"/>
    </reaction>
</comment>
<dbReference type="Gene3D" id="1.10.150.80">
    <property type="entry name" value="HRDC domain"/>
    <property type="match status" value="1"/>
</dbReference>
<dbReference type="GO" id="GO:0043138">
    <property type="term" value="F:3'-5' DNA helicase activity"/>
    <property type="evidence" value="ECO:0007669"/>
    <property type="project" value="UniProtKB-EC"/>
</dbReference>
<dbReference type="RefSeq" id="WP_231993775.1">
    <property type="nucleotide sequence ID" value="NZ_SJPQ01000003.1"/>
</dbReference>
<dbReference type="GO" id="GO:0009378">
    <property type="term" value="F:four-way junction helicase activity"/>
    <property type="evidence" value="ECO:0007669"/>
    <property type="project" value="TreeGrafter"/>
</dbReference>
<dbReference type="GO" id="GO:0006260">
    <property type="term" value="P:DNA replication"/>
    <property type="evidence" value="ECO:0007669"/>
    <property type="project" value="InterPro"/>
</dbReference>
<dbReference type="Pfam" id="PF00271">
    <property type="entry name" value="Helicase_C"/>
    <property type="match status" value="1"/>
</dbReference>
<dbReference type="Pfam" id="PF14493">
    <property type="entry name" value="HTH_40"/>
    <property type="match status" value="1"/>
</dbReference>
<dbReference type="FunFam" id="3.40.50.300:FF:000296">
    <property type="entry name" value="ATP-dependent DNA helicase RecQ"/>
    <property type="match status" value="1"/>
</dbReference>
<evidence type="ECO:0000256" key="1">
    <source>
        <dbReference type="ARBA" id="ARBA00001946"/>
    </source>
</evidence>
<evidence type="ECO:0000256" key="16">
    <source>
        <dbReference type="NCBIfam" id="TIGR01389"/>
    </source>
</evidence>
<keyword evidence="7 20" id="KW-0378">Hydrolase</keyword>
<dbReference type="GO" id="GO:0003677">
    <property type="term" value="F:DNA binding"/>
    <property type="evidence" value="ECO:0007669"/>
    <property type="project" value="UniProtKB-KW"/>
</dbReference>
<dbReference type="SUPFAM" id="SSF52540">
    <property type="entry name" value="P-loop containing nucleoside triphosphate hydrolases"/>
    <property type="match status" value="1"/>
</dbReference>
<evidence type="ECO:0000256" key="11">
    <source>
        <dbReference type="ARBA" id="ARBA00023125"/>
    </source>
</evidence>
<dbReference type="GO" id="GO:0009432">
    <property type="term" value="P:SOS response"/>
    <property type="evidence" value="ECO:0007669"/>
    <property type="project" value="UniProtKB-UniRule"/>
</dbReference>
<reference evidence="20 21" key="1">
    <citation type="submission" date="2019-02" db="EMBL/GenBank/DDBJ databases">
        <title>Deep-cultivation of Planctomycetes and their phenomic and genomic characterization uncovers novel biology.</title>
        <authorList>
            <person name="Wiegand S."/>
            <person name="Jogler M."/>
            <person name="Boedeker C."/>
            <person name="Pinto D."/>
            <person name="Vollmers J."/>
            <person name="Rivas-Marin E."/>
            <person name="Kohn T."/>
            <person name="Peeters S.H."/>
            <person name="Heuer A."/>
            <person name="Rast P."/>
            <person name="Oberbeckmann S."/>
            <person name="Bunk B."/>
            <person name="Jeske O."/>
            <person name="Meyerdierks A."/>
            <person name="Storesund J.E."/>
            <person name="Kallscheuer N."/>
            <person name="Luecker S."/>
            <person name="Lage O.M."/>
            <person name="Pohl T."/>
            <person name="Merkel B.J."/>
            <person name="Hornburger P."/>
            <person name="Mueller R.-W."/>
            <person name="Bruemmer F."/>
            <person name="Labrenz M."/>
            <person name="Spormann A.M."/>
            <person name="Op Den Camp H."/>
            <person name="Overmann J."/>
            <person name="Amann R."/>
            <person name="Jetten M.S.M."/>
            <person name="Mascher T."/>
            <person name="Medema M.H."/>
            <person name="Devos D.P."/>
            <person name="Kaster A.-K."/>
            <person name="Ovreas L."/>
            <person name="Rohde M."/>
            <person name="Galperin M.Y."/>
            <person name="Jogler C."/>
        </authorList>
    </citation>
    <scope>NUCLEOTIDE SEQUENCE [LARGE SCALE GENOMIC DNA]</scope>
    <source>
        <strain evidence="20 21">Mal64</strain>
    </source>
</reference>
<dbReference type="InterPro" id="IPR014001">
    <property type="entry name" value="Helicase_ATP-bd"/>
</dbReference>
<dbReference type="InterPro" id="IPR044876">
    <property type="entry name" value="HRDC_dom_sf"/>
</dbReference>
<feature type="domain" description="Helicase ATP-binding" evidence="18">
    <location>
        <begin position="34"/>
        <end position="202"/>
    </location>
</feature>
<evidence type="ECO:0000256" key="8">
    <source>
        <dbReference type="ARBA" id="ARBA00022806"/>
    </source>
</evidence>
<keyword evidence="14" id="KW-0413">Isomerase</keyword>
<keyword evidence="12" id="KW-0233">DNA recombination</keyword>
<keyword evidence="8 20" id="KW-0347">Helicase</keyword>
<dbReference type="SUPFAM" id="SSF47819">
    <property type="entry name" value="HRDC-like"/>
    <property type="match status" value="1"/>
</dbReference>
<keyword evidence="11" id="KW-0238">DNA-binding</keyword>
<dbReference type="InterPro" id="IPR036388">
    <property type="entry name" value="WH-like_DNA-bd_sf"/>
</dbReference>
<sequence>MANPPTDPHTAALLGAMRQYWGYDEFRPLQREAMTSVMEGRDSVVVLPTGGGKSLCYQVPAIAMGGMAVVVSPLISLMKDQVDALRNCGVAADFVNSSLSAEERREVSDRVQSGETKLLYAAPERLLMTGTLKFLQQQNVSFVAIDEAHCISSWGHDFRPEYRGMRVLKDAFPHAAVHAYTATASEAVRDDIAKQLGLSDPSMLVGSFDRPNLAYRVRSAQQRLQQIAAMVERHKGEPGIVYCISRKEVEKTAAALVELGCRAAPYHAGLSPDQRKKNQDDFINDRLEVVVATVAFGMGIDKPNVRFVVHAGMPKSVEHYQQESGRAGRDSLEADCLLLYSRSDAVTWRRMIENPSEGGDADSIAAGLRALEGISRYCAGVTCRHRMLVEHFGQAFENDNCGACDVCLGELDLVDDPVVLSQKILSCVARLDQRYGADYVCKVLCGSTEQRIVQSGHDSLSTHGLLADERAANVRDWVEQLVAQAYLIKAGEYGVLQLTDSGLRLLKGDGDPKLLKAAAKAAPSRRESRSSAESWEGVDRPLFERLRALRSKLAGELSVPAYIVFGDASLRDLARRRPTTLEAFRQAQGVGEKKLSDYGEAFIAEISAHCSETGAASDVEVEAPAPVVATPEKSMPGASSLAAFPFFRDGLSVDEAAEKMGRAVSTVQKYLSDYLKHEQITDPTPWVPRATALRIEEALEACGPGRLRPVFEHLGEEVSYEEIRVVATCVANRQQA</sequence>
<evidence type="ECO:0000256" key="15">
    <source>
        <dbReference type="ARBA" id="ARBA00034617"/>
    </source>
</evidence>
<protein>
    <recommendedName>
        <fullName evidence="16">DNA helicase RecQ</fullName>
        <ecNumber evidence="16">5.6.2.4</ecNumber>
    </recommendedName>
</protein>
<dbReference type="Pfam" id="PF00570">
    <property type="entry name" value="HRDC"/>
    <property type="match status" value="1"/>
</dbReference>
<dbReference type="Proteomes" id="UP000315440">
    <property type="component" value="Unassembled WGS sequence"/>
</dbReference>
<dbReference type="GO" id="GO:0046872">
    <property type="term" value="F:metal ion binding"/>
    <property type="evidence" value="ECO:0007669"/>
    <property type="project" value="UniProtKB-KW"/>
</dbReference>
<dbReference type="InterPro" id="IPR011545">
    <property type="entry name" value="DEAD/DEAH_box_helicase_dom"/>
</dbReference>
<dbReference type="AlphaFoldDB" id="A0A5C5ZK11"/>
<evidence type="ECO:0000256" key="10">
    <source>
        <dbReference type="ARBA" id="ARBA00022840"/>
    </source>
</evidence>
<dbReference type="InterPro" id="IPR027417">
    <property type="entry name" value="P-loop_NTPase"/>
</dbReference>
<evidence type="ECO:0000256" key="13">
    <source>
        <dbReference type="ARBA" id="ARBA00023204"/>
    </source>
</evidence>
<dbReference type="NCBIfam" id="TIGR01389">
    <property type="entry name" value="recQ"/>
    <property type="match status" value="1"/>
</dbReference>
<comment type="caution">
    <text evidence="20">The sequence shown here is derived from an EMBL/GenBank/DDBJ whole genome shotgun (WGS) entry which is preliminary data.</text>
</comment>
<dbReference type="Gene3D" id="3.40.50.300">
    <property type="entry name" value="P-loop containing nucleotide triphosphate hydrolases"/>
    <property type="match status" value="2"/>
</dbReference>
<keyword evidence="6" id="KW-0227">DNA damage</keyword>
<dbReference type="Pfam" id="PF16124">
    <property type="entry name" value="RecQ_Zn_bind"/>
    <property type="match status" value="1"/>
</dbReference>
<dbReference type="CDD" id="cd18794">
    <property type="entry name" value="SF2_C_RecQ"/>
    <property type="match status" value="1"/>
</dbReference>
<dbReference type="InterPro" id="IPR004589">
    <property type="entry name" value="DNA_helicase_ATP-dep_RecQ"/>
</dbReference>
<feature type="domain" description="Helicase C-terminal" evidence="19">
    <location>
        <begin position="223"/>
        <end position="372"/>
    </location>
</feature>
<evidence type="ECO:0000256" key="4">
    <source>
        <dbReference type="ARBA" id="ARBA00022723"/>
    </source>
</evidence>
<dbReference type="PROSITE" id="PS51194">
    <property type="entry name" value="HELICASE_CTER"/>
    <property type="match status" value="1"/>
</dbReference>
<dbReference type="PROSITE" id="PS50967">
    <property type="entry name" value="HRDC"/>
    <property type="match status" value="1"/>
</dbReference>